<evidence type="ECO:0000256" key="4">
    <source>
        <dbReference type="ARBA" id="ARBA00022692"/>
    </source>
</evidence>
<evidence type="ECO:0000256" key="1">
    <source>
        <dbReference type="ARBA" id="ARBA00004651"/>
    </source>
</evidence>
<proteinExistence type="inferred from homology"/>
<dbReference type="GO" id="GO:0006605">
    <property type="term" value="P:protein targeting"/>
    <property type="evidence" value="ECO:0007669"/>
    <property type="project" value="UniProtKB-UniRule"/>
</dbReference>
<feature type="transmembrane region" description="Helical" evidence="7">
    <location>
        <begin position="209"/>
        <end position="231"/>
    </location>
</feature>
<dbReference type="InterPro" id="IPR006304">
    <property type="entry name" value="T3SS_SpaR/YscT"/>
</dbReference>
<dbReference type="PANTHER" id="PTHR30065:SF1">
    <property type="entry name" value="SURFACE PRESENTATION OF ANTIGENS PROTEIN SPAR"/>
    <property type="match status" value="1"/>
</dbReference>
<comment type="subcellular location">
    <subcellularLocation>
        <location evidence="1 7">Cell membrane</location>
        <topology evidence="1 7">Multi-pass membrane protein</topology>
    </subcellularLocation>
</comment>
<evidence type="ECO:0000256" key="6">
    <source>
        <dbReference type="ARBA" id="ARBA00023136"/>
    </source>
</evidence>
<gene>
    <name evidence="8" type="ORF">GY169_10275</name>
</gene>
<dbReference type="PRINTS" id="PR00953">
    <property type="entry name" value="TYPE3IMRPROT"/>
</dbReference>
<accession>A0A6G9RK14</accession>
<dbReference type="InterPro" id="IPR002010">
    <property type="entry name" value="T3SS_IM_R"/>
</dbReference>
<sequence>MYTLLFFDLHRWLYEMAMVSARVMPAFILLPFFNSSTLSGAIRMPVAMLVGVSLWPYPGAPIAGFDNAWFLILIAKELMLGLIIAFFLCLPCWVLHATGSFIDNQRGATLSSSIDPLSGVDTSELANFFNLFAAVVMLQNGGLLLLLEVFERSYLLWAPYQMEMPGFMLVVKFITLVVSHAIVIASPLIIIFLLTELCLGLLARFAPQLNAFALALTVKSIIAFFLLLLYFTPIIPGKIMSLQLVPDILNGWSVKTIY</sequence>
<feature type="transmembrane region" description="Helical" evidence="7">
    <location>
        <begin position="12"/>
        <end position="34"/>
    </location>
</feature>
<feature type="transmembrane region" description="Helical" evidence="7">
    <location>
        <begin position="170"/>
        <end position="203"/>
    </location>
</feature>
<dbReference type="Pfam" id="PF01311">
    <property type="entry name" value="Bac_export_1"/>
    <property type="match status" value="1"/>
</dbReference>
<feature type="transmembrane region" description="Helical" evidence="7">
    <location>
        <begin position="128"/>
        <end position="150"/>
    </location>
</feature>
<evidence type="ECO:0000256" key="2">
    <source>
        <dbReference type="ARBA" id="ARBA00009772"/>
    </source>
</evidence>
<keyword evidence="6 7" id="KW-0472">Membrane</keyword>
<name>A0A6G9RK14_9ENTR</name>
<protein>
    <submittedName>
        <fullName evidence="8">SpaR/YscT/HrcT type III secretion system export apparatus protein</fullName>
    </submittedName>
</protein>
<evidence type="ECO:0000313" key="9">
    <source>
        <dbReference type="Proteomes" id="UP000503580"/>
    </source>
</evidence>
<dbReference type="AlphaFoldDB" id="A0A6G9RK14"/>
<comment type="similarity">
    <text evidence="2 7">Belongs to the FliR/MopE/SpaR family.</text>
</comment>
<evidence type="ECO:0000256" key="7">
    <source>
        <dbReference type="RuleBase" id="RU362072"/>
    </source>
</evidence>
<evidence type="ECO:0000256" key="3">
    <source>
        <dbReference type="ARBA" id="ARBA00022475"/>
    </source>
</evidence>
<keyword evidence="5 7" id="KW-1133">Transmembrane helix</keyword>
<dbReference type="KEGG" id="kgn:GY169_10275"/>
<feature type="transmembrane region" description="Helical" evidence="7">
    <location>
        <begin position="69"/>
        <end position="96"/>
    </location>
</feature>
<dbReference type="PANTHER" id="PTHR30065">
    <property type="entry name" value="FLAGELLAR BIOSYNTHETIC PROTEIN FLIR"/>
    <property type="match status" value="1"/>
</dbReference>
<keyword evidence="9" id="KW-1185">Reference proteome</keyword>
<dbReference type="EMBL" id="CP050321">
    <property type="protein sequence ID" value="QIR27162.1"/>
    <property type="molecule type" value="Genomic_DNA"/>
</dbReference>
<evidence type="ECO:0000256" key="5">
    <source>
        <dbReference type="ARBA" id="ARBA00022989"/>
    </source>
</evidence>
<dbReference type="Proteomes" id="UP000503580">
    <property type="component" value="Chromosome"/>
</dbReference>
<dbReference type="GO" id="GO:0005886">
    <property type="term" value="C:plasma membrane"/>
    <property type="evidence" value="ECO:0007669"/>
    <property type="project" value="UniProtKB-SubCell"/>
</dbReference>
<organism evidence="8 9">
    <name type="scientific">Kluyvera genomosp. 3</name>
    <dbReference type="NCBI Taxonomy" id="2774055"/>
    <lineage>
        <taxon>Bacteria</taxon>
        <taxon>Pseudomonadati</taxon>
        <taxon>Pseudomonadota</taxon>
        <taxon>Gammaproteobacteria</taxon>
        <taxon>Enterobacterales</taxon>
        <taxon>Enterobacteriaceae</taxon>
        <taxon>Kluyvera</taxon>
    </lineage>
</organism>
<dbReference type="RefSeq" id="WP_167575682.1">
    <property type="nucleotide sequence ID" value="NZ_CP050321.1"/>
</dbReference>
<keyword evidence="4 7" id="KW-0812">Transmembrane</keyword>
<dbReference type="NCBIfam" id="TIGR01401">
    <property type="entry name" value="fliR_like_III"/>
    <property type="match status" value="1"/>
</dbReference>
<reference evidence="8 9" key="1">
    <citation type="submission" date="2020-02" db="EMBL/GenBank/DDBJ databases">
        <title>Whole genome PO2S7.</title>
        <authorList>
            <person name="Singha K.M."/>
        </authorList>
    </citation>
    <scope>NUCLEOTIDE SEQUENCE [LARGE SCALE GENOMIC DNA]</scope>
    <source>
        <strain evidence="8 9">PO2S7</strain>
    </source>
</reference>
<keyword evidence="3 7" id="KW-1003">Cell membrane</keyword>
<evidence type="ECO:0000313" key="8">
    <source>
        <dbReference type="EMBL" id="QIR27162.1"/>
    </source>
</evidence>